<evidence type="ECO:0000313" key="2">
    <source>
        <dbReference type="EMBL" id="KAH7021725.1"/>
    </source>
</evidence>
<sequence length="129" mass="14748">RPNCRLLSPKSFLFLFLLPLFCRLVLISRRWSTSKWAISEAWTLRMAKEAECTLEIPMVLYLVRHGLTSPLLPHHDLMQNNPLTATINGDNYRASLSHELSRTVRLSVPTSGLLASRLWSACSSAWWIV</sequence>
<comment type="caution">
    <text evidence="2">The sequence shown here is derived from an EMBL/GenBank/DDBJ whole genome shotgun (WGS) entry which is preliminary data.</text>
</comment>
<keyword evidence="1" id="KW-0472">Membrane</keyword>
<name>A0ABQ8FSF7_9PEZI</name>
<feature type="non-terminal residue" evidence="2">
    <location>
        <position position="1"/>
    </location>
</feature>
<evidence type="ECO:0000313" key="3">
    <source>
        <dbReference type="Proteomes" id="UP000774617"/>
    </source>
</evidence>
<feature type="transmembrane region" description="Helical" evidence="1">
    <location>
        <begin position="6"/>
        <end position="26"/>
    </location>
</feature>
<dbReference type="EMBL" id="JAGTJR010000064">
    <property type="protein sequence ID" value="KAH7021725.1"/>
    <property type="molecule type" value="Genomic_DNA"/>
</dbReference>
<reference evidence="2 3" key="1">
    <citation type="journal article" date="2021" name="Nat. Commun.">
        <title>Genetic determinants of endophytism in the Arabidopsis root mycobiome.</title>
        <authorList>
            <person name="Mesny F."/>
            <person name="Miyauchi S."/>
            <person name="Thiergart T."/>
            <person name="Pickel B."/>
            <person name="Atanasova L."/>
            <person name="Karlsson M."/>
            <person name="Huettel B."/>
            <person name="Barry K.W."/>
            <person name="Haridas S."/>
            <person name="Chen C."/>
            <person name="Bauer D."/>
            <person name="Andreopoulos W."/>
            <person name="Pangilinan J."/>
            <person name="LaButti K."/>
            <person name="Riley R."/>
            <person name="Lipzen A."/>
            <person name="Clum A."/>
            <person name="Drula E."/>
            <person name="Henrissat B."/>
            <person name="Kohler A."/>
            <person name="Grigoriev I.V."/>
            <person name="Martin F.M."/>
            <person name="Hacquard S."/>
        </authorList>
    </citation>
    <scope>NUCLEOTIDE SEQUENCE [LARGE SCALE GENOMIC DNA]</scope>
    <source>
        <strain evidence="2 3">MPI-SDFR-AT-0080</strain>
    </source>
</reference>
<accession>A0ABQ8FSF7</accession>
<proteinExistence type="predicted"/>
<gene>
    <name evidence="2" type="ORF">B0J12DRAFT_390822</name>
</gene>
<keyword evidence="3" id="KW-1185">Reference proteome</keyword>
<evidence type="ECO:0000256" key="1">
    <source>
        <dbReference type="SAM" id="Phobius"/>
    </source>
</evidence>
<protein>
    <recommendedName>
        <fullName evidence="4">Histidine phosphatase superfamily clade-1</fullName>
    </recommendedName>
</protein>
<organism evidence="2 3">
    <name type="scientific">Macrophomina phaseolina</name>
    <dbReference type="NCBI Taxonomy" id="35725"/>
    <lineage>
        <taxon>Eukaryota</taxon>
        <taxon>Fungi</taxon>
        <taxon>Dikarya</taxon>
        <taxon>Ascomycota</taxon>
        <taxon>Pezizomycotina</taxon>
        <taxon>Dothideomycetes</taxon>
        <taxon>Dothideomycetes incertae sedis</taxon>
        <taxon>Botryosphaeriales</taxon>
        <taxon>Botryosphaeriaceae</taxon>
        <taxon>Macrophomina</taxon>
    </lineage>
</organism>
<evidence type="ECO:0008006" key="4">
    <source>
        <dbReference type="Google" id="ProtNLM"/>
    </source>
</evidence>
<dbReference type="Proteomes" id="UP000774617">
    <property type="component" value="Unassembled WGS sequence"/>
</dbReference>
<keyword evidence="1" id="KW-0812">Transmembrane</keyword>
<keyword evidence="1" id="KW-1133">Transmembrane helix</keyword>